<evidence type="ECO:0000256" key="2">
    <source>
        <dbReference type="ARBA" id="ARBA00008072"/>
    </source>
</evidence>
<proteinExistence type="inferred from homology"/>
<dbReference type="InterPro" id="IPR036291">
    <property type="entry name" value="NAD(P)-bd_dom_sf"/>
</dbReference>
<dbReference type="SMART" id="SM00829">
    <property type="entry name" value="PKS_ER"/>
    <property type="match status" value="1"/>
</dbReference>
<dbReference type="InterPro" id="IPR011032">
    <property type="entry name" value="GroES-like_sf"/>
</dbReference>
<dbReference type="AlphaFoldDB" id="A0A172TH53"/>
<dbReference type="Proteomes" id="UP000076927">
    <property type="component" value="Chromosome"/>
</dbReference>
<keyword evidence="3" id="KW-0479">Metal-binding</keyword>
<dbReference type="OrthoDB" id="9769198at2"/>
<protein>
    <recommendedName>
        <fullName evidence="6">Enoyl reductase (ER) domain-containing protein</fullName>
    </recommendedName>
</protein>
<keyword evidence="4" id="KW-0862">Zinc</keyword>
<dbReference type="Gene3D" id="3.40.50.720">
    <property type="entry name" value="NAD(P)-binding Rossmann-like Domain"/>
    <property type="match status" value="1"/>
</dbReference>
<dbReference type="InterPro" id="IPR020843">
    <property type="entry name" value="ER"/>
</dbReference>
<dbReference type="PANTHER" id="PTHR43350">
    <property type="entry name" value="NAD-DEPENDENT ALCOHOL DEHYDROGENASE"/>
    <property type="match status" value="1"/>
</dbReference>
<organism evidence="7 8">
    <name type="scientific">Paenibacillus swuensis</name>
    <dbReference type="NCBI Taxonomy" id="1178515"/>
    <lineage>
        <taxon>Bacteria</taxon>
        <taxon>Bacillati</taxon>
        <taxon>Bacillota</taxon>
        <taxon>Bacilli</taxon>
        <taxon>Bacillales</taxon>
        <taxon>Paenibacillaceae</taxon>
        <taxon>Paenibacillus</taxon>
    </lineage>
</organism>
<gene>
    <name evidence="7" type="ORF">SY83_07840</name>
</gene>
<name>A0A172TH53_9BACL</name>
<dbReference type="KEGG" id="pswu:SY83_07840"/>
<comment type="cofactor">
    <cofactor evidence="1">
        <name>Zn(2+)</name>
        <dbReference type="ChEBI" id="CHEBI:29105"/>
    </cofactor>
</comment>
<evidence type="ECO:0000256" key="1">
    <source>
        <dbReference type="ARBA" id="ARBA00001947"/>
    </source>
</evidence>
<evidence type="ECO:0000256" key="5">
    <source>
        <dbReference type="ARBA" id="ARBA00023002"/>
    </source>
</evidence>
<dbReference type="CDD" id="cd08255">
    <property type="entry name" value="2-desacetyl-2-hydroxyethyl_bacteriochlorophyllide_like"/>
    <property type="match status" value="1"/>
</dbReference>
<dbReference type="Pfam" id="PF00107">
    <property type="entry name" value="ADH_zinc_N"/>
    <property type="match status" value="1"/>
</dbReference>
<dbReference type="STRING" id="1178515.SY83_07840"/>
<reference evidence="7 8" key="1">
    <citation type="submission" date="2015-01" db="EMBL/GenBank/DDBJ databases">
        <title>Paenibacillus swuensis/DY6/whole genome sequencing.</title>
        <authorList>
            <person name="Kim M.K."/>
            <person name="Srinivasan S."/>
            <person name="Lee J.-J."/>
        </authorList>
    </citation>
    <scope>NUCLEOTIDE SEQUENCE [LARGE SCALE GENOMIC DNA]</scope>
    <source>
        <strain evidence="7 8">DY6</strain>
    </source>
</reference>
<sequence length="348" mass="37843">MMRRLNFNGPREVAFEDVAEAELKSGEVRLQTLYSGISAGTQLTAYRGTNPFVGKTYDPDLRLFTPREDNTSLYPVSGGWAYEEVGVVEEIGPDVHTIQVGDIVYGAWGHSSAAVVTEQFALDHKLPSDMDPLCGIYSQMGAIALNAILDADIHVGETVAVFGQGVPGQLVSQLARLNGGTVIAIDLDPYRLEKSTAFGAHHTLNSSEGDISAAIRQLTGGRGADVAIEISGASPALHEAIRSVAYNGKVVTAGFYQGGAKDVYLGEEFHHNRVQLICSQIGGVAPWLNRRWDRIRMEQTIMQLAKSGALKLAELVTHQFNFEQAADAYRMLDENKEPVLQSVLKFNH</sequence>
<keyword evidence="5" id="KW-0560">Oxidoreductase</keyword>
<dbReference type="PANTHER" id="PTHR43350:SF19">
    <property type="entry name" value="D-GULOSIDE 3-DEHYDROGENASE"/>
    <property type="match status" value="1"/>
</dbReference>
<dbReference type="GO" id="GO:0016491">
    <property type="term" value="F:oxidoreductase activity"/>
    <property type="evidence" value="ECO:0007669"/>
    <property type="project" value="UniProtKB-KW"/>
</dbReference>
<evidence type="ECO:0000259" key="6">
    <source>
        <dbReference type="SMART" id="SM00829"/>
    </source>
</evidence>
<comment type="similarity">
    <text evidence="2">Belongs to the zinc-containing alcohol dehydrogenase family.</text>
</comment>
<dbReference type="EMBL" id="CP011388">
    <property type="protein sequence ID" value="ANE46197.1"/>
    <property type="molecule type" value="Genomic_DNA"/>
</dbReference>
<evidence type="ECO:0000313" key="7">
    <source>
        <dbReference type="EMBL" id="ANE46197.1"/>
    </source>
</evidence>
<accession>A0A172TH53</accession>
<dbReference type="PATRIC" id="fig|1178515.4.peg.1556"/>
<dbReference type="GO" id="GO:0046872">
    <property type="term" value="F:metal ion binding"/>
    <property type="evidence" value="ECO:0007669"/>
    <property type="project" value="UniProtKB-KW"/>
</dbReference>
<dbReference type="SUPFAM" id="SSF51735">
    <property type="entry name" value="NAD(P)-binding Rossmann-fold domains"/>
    <property type="match status" value="1"/>
</dbReference>
<evidence type="ECO:0000256" key="4">
    <source>
        <dbReference type="ARBA" id="ARBA00022833"/>
    </source>
</evidence>
<evidence type="ECO:0000256" key="3">
    <source>
        <dbReference type="ARBA" id="ARBA00022723"/>
    </source>
</evidence>
<dbReference type="Gene3D" id="3.90.180.10">
    <property type="entry name" value="Medium-chain alcohol dehydrogenases, catalytic domain"/>
    <property type="match status" value="2"/>
</dbReference>
<dbReference type="InterPro" id="IPR013149">
    <property type="entry name" value="ADH-like_C"/>
</dbReference>
<evidence type="ECO:0000313" key="8">
    <source>
        <dbReference type="Proteomes" id="UP000076927"/>
    </source>
</evidence>
<dbReference type="SUPFAM" id="SSF50129">
    <property type="entry name" value="GroES-like"/>
    <property type="match status" value="1"/>
</dbReference>
<dbReference type="RefSeq" id="WP_068605730.1">
    <property type="nucleotide sequence ID" value="NZ_CP011388.1"/>
</dbReference>
<feature type="domain" description="Enoyl reductase (ER)" evidence="6">
    <location>
        <begin position="9"/>
        <end position="340"/>
    </location>
</feature>
<keyword evidence="8" id="KW-1185">Reference proteome</keyword>